<proteinExistence type="predicted"/>
<evidence type="ECO:0000256" key="1">
    <source>
        <dbReference type="SAM" id="Phobius"/>
    </source>
</evidence>
<feature type="transmembrane region" description="Helical" evidence="1">
    <location>
        <begin position="83"/>
        <end position="108"/>
    </location>
</feature>
<gene>
    <name evidence="2" type="ORF">SAMN04487752_1671</name>
</gene>
<dbReference type="EMBL" id="FNJW01000008">
    <property type="protein sequence ID" value="SDQ29959.1"/>
    <property type="molecule type" value="Genomic_DNA"/>
</dbReference>
<keyword evidence="1" id="KW-1133">Transmembrane helix</keyword>
<name>A0A1H0ZRF8_9LACT</name>
<sequence>MIAVKKPNNSLLKGGENEVLTAILENSLYLQFAFTGCIALAILTLPLKDIISVGFYDISDFFVTGMIAFFITYGILVTNLITVSIWLFVGIFFVVMVAIMLMNILVILPFKSRAENSTITSIHELEGKEAKVSIPITLNGTGEVIVSTGFTRVNKMAKIYDNTDNITEIPKNENVLIMDVSNNILYVLPYTNSIKAIGKPTPTWNKKQKK</sequence>
<keyword evidence="1" id="KW-0472">Membrane</keyword>
<accession>A0A1H0ZRF8</accession>
<dbReference type="Proteomes" id="UP000199481">
    <property type="component" value="Unassembled WGS sequence"/>
</dbReference>
<feature type="transmembrane region" description="Helical" evidence="1">
    <location>
        <begin position="59"/>
        <end position="77"/>
    </location>
</feature>
<evidence type="ECO:0000313" key="2">
    <source>
        <dbReference type="EMBL" id="SDQ29959.1"/>
    </source>
</evidence>
<dbReference type="InterPro" id="IPR012340">
    <property type="entry name" value="NA-bd_OB-fold"/>
</dbReference>
<reference evidence="3" key="1">
    <citation type="submission" date="2016-10" db="EMBL/GenBank/DDBJ databases">
        <authorList>
            <person name="Varghese N."/>
            <person name="Submissions S."/>
        </authorList>
    </citation>
    <scope>NUCLEOTIDE SEQUENCE [LARGE SCALE GENOMIC DNA]</scope>
    <source>
        <strain evidence="3">MPL-11</strain>
    </source>
</reference>
<feature type="transmembrane region" description="Helical" evidence="1">
    <location>
        <begin position="28"/>
        <end position="47"/>
    </location>
</feature>
<keyword evidence="1" id="KW-0812">Transmembrane</keyword>
<organism evidence="2 3">
    <name type="scientific">Carnobacterium viridans</name>
    <dbReference type="NCBI Taxonomy" id="174587"/>
    <lineage>
        <taxon>Bacteria</taxon>
        <taxon>Bacillati</taxon>
        <taxon>Bacillota</taxon>
        <taxon>Bacilli</taxon>
        <taxon>Lactobacillales</taxon>
        <taxon>Carnobacteriaceae</taxon>
        <taxon>Carnobacterium</taxon>
    </lineage>
</organism>
<protein>
    <submittedName>
        <fullName evidence="2">NfeD-like C-terminal, partner-binding</fullName>
    </submittedName>
</protein>
<evidence type="ECO:0000313" key="3">
    <source>
        <dbReference type="Proteomes" id="UP000199481"/>
    </source>
</evidence>
<dbReference type="AlphaFoldDB" id="A0A1H0ZRF8"/>
<keyword evidence="3" id="KW-1185">Reference proteome</keyword>
<dbReference type="Gene3D" id="2.40.50.140">
    <property type="entry name" value="Nucleic acid-binding proteins"/>
    <property type="match status" value="1"/>
</dbReference>